<reference evidence="1" key="1">
    <citation type="submission" date="2020-11" db="EMBL/GenBank/DDBJ databases">
        <authorList>
            <person name="Tran Van P."/>
        </authorList>
    </citation>
    <scope>NUCLEOTIDE SEQUENCE</scope>
</reference>
<gene>
    <name evidence="1" type="ORF">TBIB3V08_LOCUS2028</name>
</gene>
<sequence>MTYPLPLGPFVSSIKTNKSKASLRQERCRQERRENHDYSVAVYTLTARVRRDAPSSQRRGACLPAQASRLSWRGSQTPQQRHVHESLSVAFKWHILPADFNPRLVDCAAAPTRGTHAQGRRRCLYTVVAAEISPLGSMVRLLDLKIELIAMLFGGMARTDKIGADICGTEIPCNLIANQYTMPTRQQYRDNHRYVGVMSAGPSIETLISMLRTGAQSSAMIWHCFGSVIRDFRGAMLIAVYSSRKTTSLKRRHDLVGVPCTCTADPTGVGANNDTGAGTSPILLSALVAGGETLHQDFNTFLLETTSGTPDQDLGQN</sequence>
<dbReference type="AlphaFoldDB" id="A0A7R9HX33"/>
<protein>
    <submittedName>
        <fullName evidence="1">Uncharacterized protein</fullName>
    </submittedName>
</protein>
<name>A0A7R9HX33_9NEOP</name>
<dbReference type="EMBL" id="OD564690">
    <property type="protein sequence ID" value="CAD7439466.1"/>
    <property type="molecule type" value="Genomic_DNA"/>
</dbReference>
<evidence type="ECO:0000313" key="1">
    <source>
        <dbReference type="EMBL" id="CAD7439466.1"/>
    </source>
</evidence>
<accession>A0A7R9HX33</accession>
<organism evidence="1">
    <name type="scientific">Timema bartmani</name>
    <dbReference type="NCBI Taxonomy" id="61472"/>
    <lineage>
        <taxon>Eukaryota</taxon>
        <taxon>Metazoa</taxon>
        <taxon>Ecdysozoa</taxon>
        <taxon>Arthropoda</taxon>
        <taxon>Hexapoda</taxon>
        <taxon>Insecta</taxon>
        <taxon>Pterygota</taxon>
        <taxon>Neoptera</taxon>
        <taxon>Polyneoptera</taxon>
        <taxon>Phasmatodea</taxon>
        <taxon>Timematodea</taxon>
        <taxon>Timematoidea</taxon>
        <taxon>Timematidae</taxon>
        <taxon>Timema</taxon>
    </lineage>
</organism>
<proteinExistence type="predicted"/>